<dbReference type="EMBL" id="CH476733">
    <property type="protein sequence ID" value="EIE78707.1"/>
    <property type="molecule type" value="Genomic_DNA"/>
</dbReference>
<dbReference type="Proteomes" id="UP000009138">
    <property type="component" value="Unassembled WGS sequence"/>
</dbReference>
<accession>I1BR77</accession>
<sequence>MSILTPPLNKGMVKLNRDAFKLVVPTKAVKVPTNKVGLFTKTLSK</sequence>
<dbReference type="VEuPathDB" id="FungiDB:RO3G_03411"/>
<keyword evidence="2" id="KW-1185">Reference proteome</keyword>
<reference evidence="1 2" key="1">
    <citation type="journal article" date="2009" name="PLoS Genet.">
        <title>Genomic analysis of the basal lineage fungus Rhizopus oryzae reveals a whole-genome duplication.</title>
        <authorList>
            <person name="Ma L.-J."/>
            <person name="Ibrahim A.S."/>
            <person name="Skory C."/>
            <person name="Grabherr M.G."/>
            <person name="Burger G."/>
            <person name="Butler M."/>
            <person name="Elias M."/>
            <person name="Idnurm A."/>
            <person name="Lang B.F."/>
            <person name="Sone T."/>
            <person name="Abe A."/>
            <person name="Calvo S.E."/>
            <person name="Corrochano L.M."/>
            <person name="Engels R."/>
            <person name="Fu J."/>
            <person name="Hansberg W."/>
            <person name="Kim J.-M."/>
            <person name="Kodira C.D."/>
            <person name="Koehrsen M.J."/>
            <person name="Liu B."/>
            <person name="Miranda-Saavedra D."/>
            <person name="O'Leary S."/>
            <person name="Ortiz-Castellanos L."/>
            <person name="Poulter R."/>
            <person name="Rodriguez-Romero J."/>
            <person name="Ruiz-Herrera J."/>
            <person name="Shen Y.-Q."/>
            <person name="Zeng Q."/>
            <person name="Galagan J."/>
            <person name="Birren B.W."/>
            <person name="Cuomo C.A."/>
            <person name="Wickes B.L."/>
        </authorList>
    </citation>
    <scope>NUCLEOTIDE SEQUENCE [LARGE SCALE GENOMIC DNA]</scope>
    <source>
        <strain evidence="2">RA 99-880 / ATCC MYA-4621 / FGSC 9543 / NRRL 43880</strain>
    </source>
</reference>
<gene>
    <name evidence="1" type="ORF">RO3G_03411</name>
</gene>
<proteinExistence type="predicted"/>
<evidence type="ECO:0000313" key="2">
    <source>
        <dbReference type="Proteomes" id="UP000009138"/>
    </source>
</evidence>
<dbReference type="RefSeq" id="XP_067514103.1">
    <property type="nucleotide sequence ID" value="XM_067658002.1"/>
</dbReference>
<evidence type="ECO:0000313" key="1">
    <source>
        <dbReference type="EMBL" id="EIE78707.1"/>
    </source>
</evidence>
<dbReference type="AlphaFoldDB" id="I1BR77"/>
<dbReference type="InParanoid" id="I1BR77"/>
<dbReference type="GeneID" id="93610383"/>
<organism evidence="1 2">
    <name type="scientific">Rhizopus delemar (strain RA 99-880 / ATCC MYA-4621 / FGSC 9543 / NRRL 43880)</name>
    <name type="common">Mucormycosis agent</name>
    <name type="synonym">Rhizopus arrhizus var. delemar</name>
    <dbReference type="NCBI Taxonomy" id="246409"/>
    <lineage>
        <taxon>Eukaryota</taxon>
        <taxon>Fungi</taxon>
        <taxon>Fungi incertae sedis</taxon>
        <taxon>Mucoromycota</taxon>
        <taxon>Mucoromycotina</taxon>
        <taxon>Mucoromycetes</taxon>
        <taxon>Mucorales</taxon>
        <taxon>Mucorineae</taxon>
        <taxon>Rhizopodaceae</taxon>
        <taxon>Rhizopus</taxon>
    </lineage>
</organism>
<protein>
    <submittedName>
        <fullName evidence="1">Uncharacterized protein</fullName>
    </submittedName>
</protein>
<name>I1BR77_RHIO9</name>